<evidence type="ECO:0000313" key="3">
    <source>
        <dbReference type="EMBL" id="MCT2558609.1"/>
    </source>
</evidence>
<protein>
    <submittedName>
        <fullName evidence="3">PilZ domain-containing protein</fullName>
    </submittedName>
</protein>
<feature type="domain" description="PilZ" evidence="2">
    <location>
        <begin position="183"/>
        <end position="257"/>
    </location>
</feature>
<accession>A0A9X2W1M6</accession>
<evidence type="ECO:0000313" key="4">
    <source>
        <dbReference type="Proteomes" id="UP001142648"/>
    </source>
</evidence>
<reference evidence="3" key="1">
    <citation type="submission" date="2022-09" db="EMBL/GenBank/DDBJ databases">
        <title>The genome sequence of Tsuneonella sp. YG55.</title>
        <authorList>
            <person name="Liu Y."/>
        </authorList>
    </citation>
    <scope>NUCLEOTIDE SEQUENCE</scope>
    <source>
        <strain evidence="3">YG55</strain>
    </source>
</reference>
<dbReference type="Pfam" id="PF07238">
    <property type="entry name" value="PilZ"/>
    <property type="match status" value="2"/>
</dbReference>
<keyword evidence="4" id="KW-1185">Reference proteome</keyword>
<sequence>MTTDTEPADVEQREDIRAPLEVAISVRERGGHKMPATMLDLSCAGCRIKGAPLTRGTEDIWVRIPGLESLPARICWAEEGANGLEFERKLHPAVFQRMIAILGSGKPPGPVAAFDQDDAPSPHRTDRESAAPPPPRPSASRREQIRAGYVIPDPGMLLEKKPVEGGKSIFTLVRRNTARTSDHRHEPRFPAPPEIDLAIGFASMSPHIANVSASGLMLATETSCEIGDPVEVRFANFPPIEGTIVWKRADSFGVALPPESIDLTEAA</sequence>
<evidence type="ECO:0000259" key="2">
    <source>
        <dbReference type="Pfam" id="PF07238"/>
    </source>
</evidence>
<dbReference type="InterPro" id="IPR009875">
    <property type="entry name" value="PilZ_domain"/>
</dbReference>
<dbReference type="AlphaFoldDB" id="A0A9X2W1M6"/>
<proteinExistence type="predicted"/>
<name>A0A9X2W1M6_9SPHN</name>
<feature type="compositionally biased region" description="Basic and acidic residues" evidence="1">
    <location>
        <begin position="120"/>
        <end position="129"/>
    </location>
</feature>
<feature type="domain" description="PilZ" evidence="2">
    <location>
        <begin position="11"/>
        <end position="94"/>
    </location>
</feature>
<dbReference type="Proteomes" id="UP001142648">
    <property type="component" value="Unassembled WGS sequence"/>
</dbReference>
<dbReference type="GO" id="GO:0035438">
    <property type="term" value="F:cyclic-di-GMP binding"/>
    <property type="evidence" value="ECO:0007669"/>
    <property type="project" value="InterPro"/>
</dbReference>
<evidence type="ECO:0000256" key="1">
    <source>
        <dbReference type="SAM" id="MobiDB-lite"/>
    </source>
</evidence>
<comment type="caution">
    <text evidence="3">The sequence shown here is derived from an EMBL/GenBank/DDBJ whole genome shotgun (WGS) entry which is preliminary data.</text>
</comment>
<organism evidence="3 4">
    <name type="scientific">Tsuneonella litorea</name>
    <dbReference type="NCBI Taxonomy" id="2976475"/>
    <lineage>
        <taxon>Bacteria</taxon>
        <taxon>Pseudomonadati</taxon>
        <taxon>Pseudomonadota</taxon>
        <taxon>Alphaproteobacteria</taxon>
        <taxon>Sphingomonadales</taxon>
        <taxon>Erythrobacteraceae</taxon>
        <taxon>Tsuneonella</taxon>
    </lineage>
</organism>
<dbReference type="RefSeq" id="WP_259961441.1">
    <property type="nucleotide sequence ID" value="NZ_JAOAMV010000002.1"/>
</dbReference>
<gene>
    <name evidence="3" type="ORF">N0B51_06410</name>
</gene>
<dbReference type="Gene3D" id="2.40.10.220">
    <property type="entry name" value="predicted glycosyltransferase like domains"/>
    <property type="match status" value="1"/>
</dbReference>
<feature type="region of interest" description="Disordered" evidence="1">
    <location>
        <begin position="106"/>
        <end position="143"/>
    </location>
</feature>
<dbReference type="SUPFAM" id="SSF141371">
    <property type="entry name" value="PilZ domain-like"/>
    <property type="match status" value="2"/>
</dbReference>
<dbReference type="EMBL" id="JAOAMV010000002">
    <property type="protein sequence ID" value="MCT2558609.1"/>
    <property type="molecule type" value="Genomic_DNA"/>
</dbReference>